<dbReference type="EMBL" id="JAATEN010000027">
    <property type="protein sequence ID" value="NJQ03609.1"/>
    <property type="molecule type" value="Genomic_DNA"/>
</dbReference>
<accession>A0ABX1C7D1</accession>
<proteinExistence type="predicted"/>
<organism evidence="1 2">
    <name type="scientific">Streptomyces zingiberis</name>
    <dbReference type="NCBI Taxonomy" id="2053010"/>
    <lineage>
        <taxon>Bacteria</taxon>
        <taxon>Bacillati</taxon>
        <taxon>Actinomycetota</taxon>
        <taxon>Actinomycetes</taxon>
        <taxon>Kitasatosporales</taxon>
        <taxon>Streptomycetaceae</taxon>
        <taxon>Streptomyces</taxon>
    </lineage>
</organism>
<protein>
    <submittedName>
        <fullName evidence="1">Uncharacterized protein</fullName>
    </submittedName>
</protein>
<evidence type="ECO:0000313" key="2">
    <source>
        <dbReference type="Proteomes" id="UP000695264"/>
    </source>
</evidence>
<name>A0ABX1C7D1_9ACTN</name>
<sequence length="76" mass="7908">MATLRPGVVVVDEQAGRAAEFRRAVGGEGGVRLRLCPVGGGREWEADPGRVRPATPAERLSATLAAANAVSRGERV</sequence>
<reference evidence="1 2" key="1">
    <citation type="submission" date="2020-03" db="EMBL/GenBank/DDBJ databases">
        <title>WGS of actinomycetes isolated from Thailand.</title>
        <authorList>
            <person name="Thawai C."/>
        </authorList>
    </citation>
    <scope>NUCLEOTIDE SEQUENCE [LARGE SCALE GENOMIC DNA]</scope>
    <source>
        <strain evidence="1 2">PLAI 1-29</strain>
    </source>
</reference>
<dbReference type="RefSeq" id="WP_168104215.1">
    <property type="nucleotide sequence ID" value="NZ_JAATEN010000027.1"/>
</dbReference>
<gene>
    <name evidence="1" type="ORF">HCK00_24595</name>
</gene>
<keyword evidence="2" id="KW-1185">Reference proteome</keyword>
<evidence type="ECO:0000313" key="1">
    <source>
        <dbReference type="EMBL" id="NJQ03609.1"/>
    </source>
</evidence>
<comment type="caution">
    <text evidence="1">The sequence shown here is derived from an EMBL/GenBank/DDBJ whole genome shotgun (WGS) entry which is preliminary data.</text>
</comment>
<dbReference type="Proteomes" id="UP000695264">
    <property type="component" value="Unassembled WGS sequence"/>
</dbReference>